<dbReference type="STRING" id="299467.A0A443SEC9"/>
<evidence type="ECO:0000256" key="1">
    <source>
        <dbReference type="ARBA" id="ARBA00022723"/>
    </source>
</evidence>
<keyword evidence="1 4" id="KW-0479">Metal-binding</keyword>
<dbReference type="InterPro" id="IPR001781">
    <property type="entry name" value="Znf_LIM"/>
</dbReference>
<dbReference type="Proteomes" id="UP000288716">
    <property type="component" value="Unassembled WGS sequence"/>
</dbReference>
<reference evidence="6 7" key="1">
    <citation type="journal article" date="2018" name="Gigascience">
        <title>Genomes of trombidid mites reveal novel predicted allergens and laterally-transferred genes associated with secondary metabolism.</title>
        <authorList>
            <person name="Dong X."/>
            <person name="Chaisiri K."/>
            <person name="Xia D."/>
            <person name="Armstrong S.D."/>
            <person name="Fang Y."/>
            <person name="Donnelly M.J."/>
            <person name="Kadowaki T."/>
            <person name="McGarry J.W."/>
            <person name="Darby A.C."/>
            <person name="Makepeace B.L."/>
        </authorList>
    </citation>
    <scope>NUCLEOTIDE SEQUENCE [LARGE SCALE GENOMIC DNA]</scope>
    <source>
        <strain evidence="6">UoL-UT</strain>
    </source>
</reference>
<dbReference type="GO" id="GO:0046872">
    <property type="term" value="F:metal ion binding"/>
    <property type="evidence" value="ECO:0007669"/>
    <property type="project" value="UniProtKB-KW"/>
</dbReference>
<dbReference type="SMART" id="SM00132">
    <property type="entry name" value="LIM"/>
    <property type="match status" value="1"/>
</dbReference>
<dbReference type="SUPFAM" id="SSF57716">
    <property type="entry name" value="Glucocorticoid receptor-like (DNA-binding domain)"/>
    <property type="match status" value="1"/>
</dbReference>
<name>A0A443SEC9_9ACAR</name>
<keyword evidence="3 4" id="KW-0440">LIM domain</keyword>
<keyword evidence="2 4" id="KW-0862">Zinc</keyword>
<dbReference type="AlphaFoldDB" id="A0A443SEC9"/>
<evidence type="ECO:0000256" key="4">
    <source>
        <dbReference type="PROSITE-ProRule" id="PRU00125"/>
    </source>
</evidence>
<feature type="domain" description="LIM zinc-binding" evidence="5">
    <location>
        <begin position="140"/>
        <end position="201"/>
    </location>
</feature>
<dbReference type="VEuPathDB" id="VectorBase:LDEU006161"/>
<evidence type="ECO:0000259" key="5">
    <source>
        <dbReference type="PROSITE" id="PS50023"/>
    </source>
</evidence>
<dbReference type="Gene3D" id="2.10.110.10">
    <property type="entry name" value="Cysteine Rich Protein"/>
    <property type="match status" value="1"/>
</dbReference>
<dbReference type="PROSITE" id="PS50023">
    <property type="entry name" value="LIM_DOMAIN_2"/>
    <property type="match status" value="1"/>
</dbReference>
<sequence>MHDSCGPSANRRKSLSQCVEKQVQRRFSDINHNQQSVGTKAVIRDVYLKTSPHWESQIATQHSSSSSSGYERPYSYHCLQYYHQSRSSASENEAELKAIEWIPELDEIEVETKSTEIRNRKSLNLNKNTANRNSVTSWKHLCGRCEKPVYFAEKVFSLPVPWHISCLYCYVCHKKLAPGIHAVKNGLPICQYPCLAASFSTLK</sequence>
<gene>
    <name evidence="6" type="ORF">B4U80_10398</name>
</gene>
<organism evidence="6 7">
    <name type="scientific">Leptotrombidium deliense</name>
    <dbReference type="NCBI Taxonomy" id="299467"/>
    <lineage>
        <taxon>Eukaryota</taxon>
        <taxon>Metazoa</taxon>
        <taxon>Ecdysozoa</taxon>
        <taxon>Arthropoda</taxon>
        <taxon>Chelicerata</taxon>
        <taxon>Arachnida</taxon>
        <taxon>Acari</taxon>
        <taxon>Acariformes</taxon>
        <taxon>Trombidiformes</taxon>
        <taxon>Prostigmata</taxon>
        <taxon>Anystina</taxon>
        <taxon>Parasitengona</taxon>
        <taxon>Trombiculoidea</taxon>
        <taxon>Trombiculidae</taxon>
        <taxon>Leptotrombidium</taxon>
    </lineage>
</organism>
<evidence type="ECO:0000256" key="2">
    <source>
        <dbReference type="ARBA" id="ARBA00022833"/>
    </source>
</evidence>
<dbReference type="Pfam" id="PF00412">
    <property type="entry name" value="LIM"/>
    <property type="match status" value="1"/>
</dbReference>
<evidence type="ECO:0000313" key="6">
    <source>
        <dbReference type="EMBL" id="RWS25878.1"/>
    </source>
</evidence>
<keyword evidence="7" id="KW-1185">Reference proteome</keyword>
<dbReference type="OrthoDB" id="25654at2759"/>
<dbReference type="EMBL" id="NCKV01003294">
    <property type="protein sequence ID" value="RWS25878.1"/>
    <property type="molecule type" value="Genomic_DNA"/>
</dbReference>
<evidence type="ECO:0000313" key="7">
    <source>
        <dbReference type="Proteomes" id="UP000288716"/>
    </source>
</evidence>
<accession>A0A443SEC9</accession>
<dbReference type="PANTHER" id="PTHR46074">
    <property type="entry name" value="CYSTEINE-RICH PROTEIN CRIP FAMILY MEMBER"/>
    <property type="match status" value="1"/>
</dbReference>
<protein>
    <submittedName>
        <fullName evidence="6">Cysteine-rich protein 2-like protein</fullName>
    </submittedName>
</protein>
<proteinExistence type="predicted"/>
<comment type="caution">
    <text evidence="6">The sequence shown here is derived from an EMBL/GenBank/DDBJ whole genome shotgun (WGS) entry which is preliminary data.</text>
</comment>
<dbReference type="PANTHER" id="PTHR46074:SF5">
    <property type="entry name" value="LIM DOMAIN-CONTAINING PROTEIN C"/>
    <property type="match status" value="1"/>
</dbReference>
<evidence type="ECO:0000256" key="3">
    <source>
        <dbReference type="ARBA" id="ARBA00023038"/>
    </source>
</evidence>
<dbReference type="PROSITE" id="PS00478">
    <property type="entry name" value="LIM_DOMAIN_1"/>
    <property type="match status" value="1"/>
</dbReference>